<dbReference type="PANTHER" id="PTHR47186">
    <property type="entry name" value="LEUCINE-RICH REPEAT-CONTAINING PROTEIN 57"/>
    <property type="match status" value="1"/>
</dbReference>
<dbReference type="AlphaFoldDB" id="A0A813RTB6"/>
<dbReference type="SUPFAM" id="SSF52058">
    <property type="entry name" value="L domain-like"/>
    <property type="match status" value="1"/>
</dbReference>
<protein>
    <submittedName>
        <fullName evidence="1">Uncharacterized protein</fullName>
    </submittedName>
</protein>
<dbReference type="PANTHER" id="PTHR47186:SF3">
    <property type="entry name" value="OS09G0267800 PROTEIN"/>
    <property type="match status" value="1"/>
</dbReference>
<gene>
    <name evidence="1" type="ORF">OXX778_LOCUS5901</name>
</gene>
<dbReference type="OrthoDB" id="827707at2759"/>
<proteinExistence type="predicted"/>
<keyword evidence="2" id="KW-1185">Reference proteome</keyword>
<dbReference type="EMBL" id="CAJNOC010000667">
    <property type="protein sequence ID" value="CAF0789628.1"/>
    <property type="molecule type" value="Genomic_DNA"/>
</dbReference>
<dbReference type="Proteomes" id="UP000663879">
    <property type="component" value="Unassembled WGS sequence"/>
</dbReference>
<accession>A0A813RTB6</accession>
<evidence type="ECO:0000313" key="2">
    <source>
        <dbReference type="Proteomes" id="UP000663879"/>
    </source>
</evidence>
<dbReference type="InterPro" id="IPR032675">
    <property type="entry name" value="LRR_dom_sf"/>
</dbReference>
<reference evidence="1" key="1">
    <citation type="submission" date="2021-02" db="EMBL/GenBank/DDBJ databases">
        <authorList>
            <person name="Nowell W R."/>
        </authorList>
    </citation>
    <scope>NUCLEOTIDE SEQUENCE</scope>
    <source>
        <strain evidence="1">Ploen Becks lab</strain>
    </source>
</reference>
<evidence type="ECO:0000313" key="1">
    <source>
        <dbReference type="EMBL" id="CAF0789628.1"/>
    </source>
</evidence>
<name>A0A813RTB6_9BILA</name>
<comment type="caution">
    <text evidence="1">The sequence shown here is derived from an EMBL/GenBank/DDBJ whole genome shotgun (WGS) entry which is preliminary data.</text>
</comment>
<dbReference type="Gene3D" id="3.80.10.10">
    <property type="entry name" value="Ribonuclease Inhibitor"/>
    <property type="match status" value="1"/>
</dbReference>
<sequence>MDVIRREILEYYSNMINKIDIKCEKALGYFKTEQIENQINSNRDKLVAKIKEIEKIKLKNVKSTDSIYDRLFCFFIPSKYSAFDSHSLYEKEREEEFDSKEDDNNLDPNESNAFLTSYLGQEDGIKFKFSNEIGCLVIFNFVLEKEIVEKLIGLEHSDELEFDTLEKMMKFEVISKLIMLKNDEFIIDLTQTKENQIDKLYLGVTNTELIIHEQSLSFLNTFINIHSLKEFEFRHFSIYKLPENFFLPLKYLTKLRLNLPYVKNLDDYDVFNGLENLQILKLSNLKFLNSVPNAFEKLKNLKVLILNRVMIKNLKSLNHLKHLQKLDLRQCSIINFQMKNLDNLKALETLKIFYNDFKEIDLTNFNGLKKLKCLESDYKYGVEALKINPQLEILNIHRQKLNLNNNFKMLKFLSFTFDYSVFERPFNDINFLNELNELEYLNFDLLNNLSDAFNSVNLPKLKFLVLMCENTPNFSASFRNLQGLELIEPKSLPRDKFINLVSLDFLSINDPEYSMFEKFTTTSFPTLKNMKFLSFKGNSFKLLDHTVNDFNQAVGKLFQEPFSVSTESYFSMGDKIEVGARLDDDIIVKEKVYFEKYIQFSKSVSDFLLNDESHYSRAYFNNTSISMFELNTTGLESGDDDF</sequence>
<organism evidence="1 2">
    <name type="scientific">Brachionus calyciflorus</name>
    <dbReference type="NCBI Taxonomy" id="104777"/>
    <lineage>
        <taxon>Eukaryota</taxon>
        <taxon>Metazoa</taxon>
        <taxon>Spiralia</taxon>
        <taxon>Gnathifera</taxon>
        <taxon>Rotifera</taxon>
        <taxon>Eurotatoria</taxon>
        <taxon>Monogononta</taxon>
        <taxon>Pseudotrocha</taxon>
        <taxon>Ploima</taxon>
        <taxon>Brachionidae</taxon>
        <taxon>Brachionus</taxon>
    </lineage>
</organism>